<evidence type="ECO:0000256" key="4">
    <source>
        <dbReference type="ARBA" id="ARBA00022496"/>
    </source>
</evidence>
<dbReference type="InterPro" id="IPR000531">
    <property type="entry name" value="Beta-barrel_TonB"/>
</dbReference>
<keyword evidence="4" id="KW-0410">Iron transport</keyword>
<keyword evidence="9" id="KW-0472">Membrane</keyword>
<organism evidence="12 13">
    <name type="scientific">Croceicoccus mobilis</name>
    <dbReference type="NCBI Taxonomy" id="1703339"/>
    <lineage>
        <taxon>Bacteria</taxon>
        <taxon>Pseudomonadati</taxon>
        <taxon>Pseudomonadota</taxon>
        <taxon>Alphaproteobacteria</taxon>
        <taxon>Sphingomonadales</taxon>
        <taxon>Erythrobacteraceae</taxon>
        <taxon>Croceicoccus</taxon>
    </lineage>
</organism>
<evidence type="ECO:0000313" key="12">
    <source>
        <dbReference type="EMBL" id="GGD75103.1"/>
    </source>
</evidence>
<dbReference type="EMBL" id="BMIP01000006">
    <property type="protein sequence ID" value="GGD75103.1"/>
    <property type="molecule type" value="Genomic_DNA"/>
</dbReference>
<evidence type="ECO:0000256" key="7">
    <source>
        <dbReference type="ARBA" id="ARBA00023065"/>
    </source>
</evidence>
<evidence type="ECO:0000256" key="1">
    <source>
        <dbReference type="ARBA" id="ARBA00004571"/>
    </source>
</evidence>
<protein>
    <recommendedName>
        <fullName evidence="11">TonB-dependent receptor-like beta-barrel domain-containing protein</fullName>
    </recommendedName>
</protein>
<dbReference type="InterPro" id="IPR036942">
    <property type="entry name" value="Beta-barrel_TonB_sf"/>
</dbReference>
<proteinExistence type="predicted"/>
<gene>
    <name evidence="12" type="ORF">GCM10010990_25920</name>
</gene>
<dbReference type="Pfam" id="PF00593">
    <property type="entry name" value="TonB_dep_Rec_b-barrel"/>
    <property type="match status" value="1"/>
</dbReference>
<dbReference type="Proteomes" id="UP000612349">
    <property type="component" value="Unassembled WGS sequence"/>
</dbReference>
<name>A0A917DVI4_9SPHN</name>
<evidence type="ECO:0000256" key="10">
    <source>
        <dbReference type="ARBA" id="ARBA00023237"/>
    </source>
</evidence>
<dbReference type="InterPro" id="IPR039426">
    <property type="entry name" value="TonB-dep_rcpt-like"/>
</dbReference>
<dbReference type="PANTHER" id="PTHR32552:SF81">
    <property type="entry name" value="TONB-DEPENDENT OUTER MEMBRANE RECEPTOR"/>
    <property type="match status" value="1"/>
</dbReference>
<evidence type="ECO:0000256" key="3">
    <source>
        <dbReference type="ARBA" id="ARBA00022452"/>
    </source>
</evidence>
<keyword evidence="8" id="KW-0798">TonB box</keyword>
<keyword evidence="6" id="KW-0408">Iron</keyword>
<keyword evidence="3" id="KW-1134">Transmembrane beta strand</keyword>
<evidence type="ECO:0000256" key="9">
    <source>
        <dbReference type="ARBA" id="ARBA00023136"/>
    </source>
</evidence>
<dbReference type="Gene3D" id="2.40.170.20">
    <property type="entry name" value="TonB-dependent receptor, beta-barrel domain"/>
    <property type="match status" value="1"/>
</dbReference>
<dbReference type="GO" id="GO:0006826">
    <property type="term" value="P:iron ion transport"/>
    <property type="evidence" value="ECO:0007669"/>
    <property type="project" value="UniProtKB-KW"/>
</dbReference>
<comment type="subcellular location">
    <subcellularLocation>
        <location evidence="1">Cell outer membrane</location>
        <topology evidence="1">Multi-pass membrane protein</topology>
    </subcellularLocation>
</comment>
<keyword evidence="5" id="KW-0812">Transmembrane</keyword>
<keyword evidence="13" id="KW-1185">Reference proteome</keyword>
<dbReference type="AlphaFoldDB" id="A0A917DVI4"/>
<reference evidence="12" key="1">
    <citation type="journal article" date="2014" name="Int. J. Syst. Evol. Microbiol.">
        <title>Complete genome sequence of Corynebacterium casei LMG S-19264T (=DSM 44701T), isolated from a smear-ripened cheese.</title>
        <authorList>
            <consortium name="US DOE Joint Genome Institute (JGI-PGF)"/>
            <person name="Walter F."/>
            <person name="Albersmeier A."/>
            <person name="Kalinowski J."/>
            <person name="Ruckert C."/>
        </authorList>
    </citation>
    <scope>NUCLEOTIDE SEQUENCE</scope>
    <source>
        <strain evidence="12">CGMCC 1.15360</strain>
    </source>
</reference>
<dbReference type="GO" id="GO:0009279">
    <property type="term" value="C:cell outer membrane"/>
    <property type="evidence" value="ECO:0007669"/>
    <property type="project" value="UniProtKB-SubCell"/>
</dbReference>
<sequence>MSVDVDASDRLDLHFTATAWQDKSDTQAGQLTAIWAGGPSNSGIPGLIGGAGSPLFSQPVDGLKKDARAAAWNTDWPMRNDSKFWQIALAANYDLGNDLTLTSLTSYSDLKYSSYQDTDSTALSLLELLPFGTIKYFSQELRLAYDAGKVHALIGANYDHSDVTDRIDYRFEGASIAYVPFLPLRLSAVQSSADQTHKTLAAFGHLEYAVTDNLTAIGGIRYTNAKVNGAVCTRDTSANQAATTLLSFASGYTIPPRGCYLINDITGAAPGSRNVSLDENSTSFNVGLNYKLANRGLLYASFSRGYKGGVIPNISGTLQSQLDPAKQERLDAYEGGFKLPLFGRALQVNGAVFHYSYKDKQVRGRIFVPFFNLLEKLINVPSSRIFGQELSINARPVTGLTLSGSVTHLDSEIDKSFLTYNGSQLYGDIKGSRLPFTPEWSGNADAQYKWGISNSVDAYLGASVTFASKSNTTFQTATLPASQFDIPARALLDLRAGVTGADGTWTVEAFGTNVTDKYYYDTTYFSLDTITRFAGRPATWGLRVTLRN</sequence>
<reference evidence="12" key="2">
    <citation type="submission" date="2020-09" db="EMBL/GenBank/DDBJ databases">
        <authorList>
            <person name="Sun Q."/>
            <person name="Zhou Y."/>
        </authorList>
    </citation>
    <scope>NUCLEOTIDE SEQUENCE</scope>
    <source>
        <strain evidence="12">CGMCC 1.15360</strain>
    </source>
</reference>
<dbReference type="PANTHER" id="PTHR32552">
    <property type="entry name" value="FERRICHROME IRON RECEPTOR-RELATED"/>
    <property type="match status" value="1"/>
</dbReference>
<comment type="caution">
    <text evidence="12">The sequence shown here is derived from an EMBL/GenBank/DDBJ whole genome shotgun (WGS) entry which is preliminary data.</text>
</comment>
<dbReference type="SUPFAM" id="SSF56935">
    <property type="entry name" value="Porins"/>
    <property type="match status" value="1"/>
</dbReference>
<feature type="domain" description="TonB-dependent receptor-like beta-barrel" evidence="11">
    <location>
        <begin position="49"/>
        <end position="513"/>
    </location>
</feature>
<keyword evidence="7" id="KW-0406">Ion transport</keyword>
<evidence type="ECO:0000256" key="8">
    <source>
        <dbReference type="ARBA" id="ARBA00023077"/>
    </source>
</evidence>
<keyword evidence="2" id="KW-0813">Transport</keyword>
<evidence type="ECO:0000256" key="6">
    <source>
        <dbReference type="ARBA" id="ARBA00023004"/>
    </source>
</evidence>
<evidence type="ECO:0000313" key="13">
    <source>
        <dbReference type="Proteomes" id="UP000612349"/>
    </source>
</evidence>
<evidence type="ECO:0000256" key="5">
    <source>
        <dbReference type="ARBA" id="ARBA00022692"/>
    </source>
</evidence>
<keyword evidence="10" id="KW-0998">Cell outer membrane</keyword>
<evidence type="ECO:0000259" key="11">
    <source>
        <dbReference type="Pfam" id="PF00593"/>
    </source>
</evidence>
<evidence type="ECO:0000256" key="2">
    <source>
        <dbReference type="ARBA" id="ARBA00022448"/>
    </source>
</evidence>
<accession>A0A917DVI4</accession>